<organism evidence="9 10">
    <name type="scientific">Desulfurella amilsii</name>
    <dbReference type="NCBI Taxonomy" id="1562698"/>
    <lineage>
        <taxon>Bacteria</taxon>
        <taxon>Pseudomonadati</taxon>
        <taxon>Campylobacterota</taxon>
        <taxon>Desulfurellia</taxon>
        <taxon>Desulfurellales</taxon>
        <taxon>Desulfurellaceae</taxon>
        <taxon>Desulfurella</taxon>
    </lineage>
</organism>
<keyword evidence="4 7" id="KW-0812">Transmembrane</keyword>
<feature type="transmembrane region" description="Helical" evidence="7">
    <location>
        <begin position="192"/>
        <end position="217"/>
    </location>
</feature>
<dbReference type="Gene3D" id="1.10.3720.10">
    <property type="entry name" value="MetI-like"/>
    <property type="match status" value="1"/>
</dbReference>
<keyword evidence="3" id="KW-1003">Cell membrane</keyword>
<feature type="transmembrane region" description="Helical" evidence="7">
    <location>
        <begin position="12"/>
        <end position="33"/>
    </location>
</feature>
<dbReference type="OrthoDB" id="9795403at2"/>
<reference evidence="9 10" key="1">
    <citation type="journal article" date="2017" name="Front. Microbiol.">
        <title>Genome Sequence of Desulfurella amilsii Strain TR1 and Comparative Genomics of Desulfurellaceae Family.</title>
        <authorList>
            <person name="Florentino A.P."/>
            <person name="Stams A.J."/>
            <person name="Sanchez-Andrea I."/>
        </authorList>
    </citation>
    <scope>NUCLEOTIDE SEQUENCE [LARGE SCALE GENOMIC DNA]</scope>
    <source>
        <strain evidence="9 10">TR1</strain>
    </source>
</reference>
<dbReference type="InterPro" id="IPR000515">
    <property type="entry name" value="MetI-like"/>
</dbReference>
<comment type="subcellular location">
    <subcellularLocation>
        <location evidence="1 7">Cell membrane</location>
        <topology evidence="1 7">Multi-pass membrane protein</topology>
    </subcellularLocation>
</comment>
<evidence type="ECO:0000313" key="10">
    <source>
        <dbReference type="Proteomes" id="UP000194141"/>
    </source>
</evidence>
<dbReference type="InterPro" id="IPR035906">
    <property type="entry name" value="MetI-like_sf"/>
</dbReference>
<dbReference type="GO" id="GO:0005886">
    <property type="term" value="C:plasma membrane"/>
    <property type="evidence" value="ECO:0007669"/>
    <property type="project" value="UniProtKB-SubCell"/>
</dbReference>
<evidence type="ECO:0000256" key="2">
    <source>
        <dbReference type="ARBA" id="ARBA00022448"/>
    </source>
</evidence>
<keyword evidence="5 7" id="KW-1133">Transmembrane helix</keyword>
<feature type="transmembrane region" description="Helical" evidence="7">
    <location>
        <begin position="134"/>
        <end position="152"/>
    </location>
</feature>
<dbReference type="STRING" id="1562698.DESAMIL20_515"/>
<keyword evidence="10" id="KW-1185">Reference proteome</keyword>
<evidence type="ECO:0000256" key="7">
    <source>
        <dbReference type="RuleBase" id="RU363032"/>
    </source>
</evidence>
<dbReference type="RefSeq" id="WP_086033261.1">
    <property type="nucleotide sequence ID" value="NZ_MDSU01000011.1"/>
</dbReference>
<accession>A0A1X4XYK9</accession>
<dbReference type="PANTHER" id="PTHR30183:SF3">
    <property type="entry name" value="MOLYBDENUM TRANSPORT SYSTEM PERMEASE PROTEIN MODB"/>
    <property type="match status" value="1"/>
</dbReference>
<proteinExistence type="inferred from homology"/>
<evidence type="ECO:0000256" key="5">
    <source>
        <dbReference type="ARBA" id="ARBA00022989"/>
    </source>
</evidence>
<keyword evidence="6 7" id="KW-0472">Membrane</keyword>
<dbReference type="Proteomes" id="UP000194141">
    <property type="component" value="Unassembled WGS sequence"/>
</dbReference>
<dbReference type="CDD" id="cd06261">
    <property type="entry name" value="TM_PBP2"/>
    <property type="match status" value="1"/>
</dbReference>
<gene>
    <name evidence="9" type="ORF">DESAMIL20_515</name>
</gene>
<evidence type="ECO:0000256" key="6">
    <source>
        <dbReference type="ARBA" id="ARBA00023136"/>
    </source>
</evidence>
<comment type="caution">
    <text evidence="9">The sequence shown here is derived from an EMBL/GenBank/DDBJ whole genome shotgun (WGS) entry which is preliminary data.</text>
</comment>
<dbReference type="Pfam" id="PF00528">
    <property type="entry name" value="BPD_transp_1"/>
    <property type="match status" value="1"/>
</dbReference>
<dbReference type="PANTHER" id="PTHR30183">
    <property type="entry name" value="MOLYBDENUM TRANSPORT SYSTEM PERMEASE PROTEIN MODB"/>
    <property type="match status" value="1"/>
</dbReference>
<dbReference type="EMBL" id="MDSU01000011">
    <property type="protein sequence ID" value="OSS42631.1"/>
    <property type="molecule type" value="Genomic_DNA"/>
</dbReference>
<keyword evidence="2 7" id="KW-0813">Transport</keyword>
<name>A0A1X4XYK9_9BACT</name>
<dbReference type="AlphaFoldDB" id="A0A1X4XYK9"/>
<dbReference type="PROSITE" id="PS50928">
    <property type="entry name" value="ABC_TM1"/>
    <property type="match status" value="1"/>
</dbReference>
<evidence type="ECO:0000259" key="8">
    <source>
        <dbReference type="PROSITE" id="PS50928"/>
    </source>
</evidence>
<feature type="transmembrane region" description="Helical" evidence="7">
    <location>
        <begin position="237"/>
        <end position="259"/>
    </location>
</feature>
<feature type="transmembrane region" description="Helical" evidence="7">
    <location>
        <begin position="53"/>
        <end position="78"/>
    </location>
</feature>
<feature type="transmembrane region" description="Helical" evidence="7">
    <location>
        <begin position="90"/>
        <end position="114"/>
    </location>
</feature>
<sequence length="261" mass="29066">MKHNYLSDRTLKFAFALISALVLIFIIVPLARLTLFINSKTLSVIEESSVLEAIFNSLSLSFICGLVSIVIGVPFAYLLAKNFFKKLNKFIETVADIPISIPHTVAGIALLFIYGKQGIIGSLSYHLFNFQITGTRVAIVIAMLFVSLPYMVNSAKESFRSIDKELEKTAFMLGAGEFNVFKDIYLPLSKSAIYSGFILVWARAISEFGAVVMLAYYPMTAPVKIYNAFNEMNLETSAAIAAYLLLICIGFFLTLRFLIKR</sequence>
<dbReference type="GO" id="GO:0055085">
    <property type="term" value="P:transmembrane transport"/>
    <property type="evidence" value="ECO:0007669"/>
    <property type="project" value="InterPro"/>
</dbReference>
<evidence type="ECO:0000256" key="1">
    <source>
        <dbReference type="ARBA" id="ARBA00004651"/>
    </source>
</evidence>
<dbReference type="SUPFAM" id="SSF161098">
    <property type="entry name" value="MetI-like"/>
    <property type="match status" value="1"/>
</dbReference>
<evidence type="ECO:0000313" key="9">
    <source>
        <dbReference type="EMBL" id="OSS42631.1"/>
    </source>
</evidence>
<evidence type="ECO:0000256" key="4">
    <source>
        <dbReference type="ARBA" id="ARBA00022692"/>
    </source>
</evidence>
<feature type="domain" description="ABC transmembrane type-1" evidence="8">
    <location>
        <begin position="54"/>
        <end position="255"/>
    </location>
</feature>
<comment type="similarity">
    <text evidence="7">Belongs to the binding-protein-dependent transport system permease family.</text>
</comment>
<protein>
    <submittedName>
        <fullName evidence="9">Tungstate ABC transporter, permease protein WtpB</fullName>
    </submittedName>
</protein>
<evidence type="ECO:0000256" key="3">
    <source>
        <dbReference type="ARBA" id="ARBA00022475"/>
    </source>
</evidence>